<evidence type="ECO:0000256" key="3">
    <source>
        <dbReference type="ARBA" id="ARBA00022679"/>
    </source>
</evidence>
<protein>
    <submittedName>
        <fullName evidence="8">PTS cellobiose transporter subunit IIA</fullName>
    </submittedName>
</protein>
<dbReference type="SUPFAM" id="SSF46973">
    <property type="entry name" value="Enzyme IIa from lactose specific PTS, IIa-lac"/>
    <property type="match status" value="1"/>
</dbReference>
<dbReference type="OrthoDB" id="350602at2"/>
<proteinExistence type="predicted"/>
<keyword evidence="2" id="KW-0762">Sugar transport</keyword>
<dbReference type="RefSeq" id="WP_012550288.1">
    <property type="nucleotide sequence ID" value="NZ_CAWMPN010000008.1"/>
</dbReference>
<feature type="binding site" evidence="6">
    <location>
        <position position="81"/>
    </location>
    <ligand>
        <name>Mg(2+)</name>
        <dbReference type="ChEBI" id="CHEBI:18420"/>
        <note>ligand shared between all trimeric partners</note>
    </ligand>
</feature>
<comment type="cofactor">
    <cofactor evidence="6">
        <name>Mg(2+)</name>
        <dbReference type="ChEBI" id="CHEBI:18420"/>
    </cofactor>
    <text evidence="6">Binds 1 Mg(2+) ion per trimer.</text>
</comment>
<evidence type="ECO:0000313" key="8">
    <source>
        <dbReference type="EMBL" id="OCH21904.1"/>
    </source>
</evidence>
<sequence>MDSEEYEEKVMMLLVNAGSARSQLMEAMRAARQKNFELSDKHIEGAQAALKEAHSIQTRLIEFDEGEGKLPVHIVMVHAQDHLMNAVLLMDMATEIIYLHKERMIS</sequence>
<keyword evidence="4" id="KW-0598">Phosphotransferase system</keyword>
<dbReference type="GO" id="GO:0016740">
    <property type="term" value="F:transferase activity"/>
    <property type="evidence" value="ECO:0007669"/>
    <property type="project" value="UniProtKB-KW"/>
</dbReference>
<dbReference type="PANTHER" id="PTHR34382:SF7">
    <property type="entry name" value="PTS SYSTEM N,N'-DIACETYLCHITOBIOSE-SPECIFIC EIIA COMPONENT"/>
    <property type="match status" value="1"/>
</dbReference>
<dbReference type="STRING" id="688.A6E04_08570"/>
<feature type="active site" description="Tele-phosphohistidine intermediate" evidence="5">
    <location>
        <position position="78"/>
    </location>
</feature>
<feature type="modified residue" description="Phosphohistidine; by HPr" evidence="7">
    <location>
        <position position="78"/>
    </location>
</feature>
<keyword evidence="1" id="KW-0813">Transport</keyword>
<dbReference type="Gene3D" id="1.20.58.80">
    <property type="entry name" value="Phosphotransferase system, lactose/cellobiose-type IIA subunit"/>
    <property type="match status" value="1"/>
</dbReference>
<evidence type="ECO:0000256" key="6">
    <source>
        <dbReference type="PIRSR" id="PIRSR000699-2"/>
    </source>
</evidence>
<reference evidence="8 9" key="1">
    <citation type="submission" date="2016-06" db="EMBL/GenBank/DDBJ databases">
        <authorList>
            <person name="Kjaerup R.B."/>
            <person name="Dalgaard T.S."/>
            <person name="Juul-Madsen H.R."/>
        </authorList>
    </citation>
    <scope>NUCLEOTIDE SEQUENCE [LARGE SCALE GENOMIC DNA]</scope>
    <source>
        <strain evidence="8 9">1S159</strain>
    </source>
</reference>
<evidence type="ECO:0000256" key="2">
    <source>
        <dbReference type="ARBA" id="ARBA00022597"/>
    </source>
</evidence>
<keyword evidence="3" id="KW-0808">Transferase</keyword>
<comment type="caution">
    <text evidence="8">The sequence shown here is derived from an EMBL/GenBank/DDBJ whole genome shotgun (WGS) entry which is preliminary data.</text>
</comment>
<dbReference type="PROSITE" id="PS51095">
    <property type="entry name" value="PTS_EIIA_TYPE_3"/>
    <property type="match status" value="1"/>
</dbReference>
<accession>A0A1B9P0M4</accession>
<dbReference type="AlphaFoldDB" id="A0A1B9P0M4"/>
<name>A0A1B9P0M4_ALILO</name>
<gene>
    <name evidence="8" type="ORF">A6E04_08570</name>
</gene>
<evidence type="ECO:0000256" key="5">
    <source>
        <dbReference type="PIRSR" id="PIRSR000699-1"/>
    </source>
</evidence>
<dbReference type="GO" id="GO:0046872">
    <property type="term" value="F:metal ion binding"/>
    <property type="evidence" value="ECO:0007669"/>
    <property type="project" value="UniProtKB-KW"/>
</dbReference>
<keyword evidence="6" id="KW-0479">Metal-binding</keyword>
<dbReference type="GO" id="GO:0009401">
    <property type="term" value="P:phosphoenolpyruvate-dependent sugar phosphotransferase system"/>
    <property type="evidence" value="ECO:0007669"/>
    <property type="project" value="UniProtKB-KW"/>
</dbReference>
<dbReference type="InterPro" id="IPR036542">
    <property type="entry name" value="PTS_IIA_lac/cel_sf"/>
</dbReference>
<keyword evidence="6" id="KW-0460">Magnesium</keyword>
<dbReference type="PANTHER" id="PTHR34382">
    <property type="entry name" value="PTS SYSTEM N,N'-DIACETYLCHITOBIOSE-SPECIFIC EIIA COMPONENT"/>
    <property type="match status" value="1"/>
</dbReference>
<dbReference type="EMBL" id="MAJU01000008">
    <property type="protein sequence ID" value="OCH21904.1"/>
    <property type="molecule type" value="Genomic_DNA"/>
</dbReference>
<dbReference type="PIRSF" id="PIRSF000699">
    <property type="entry name" value="PTS_IILac_III"/>
    <property type="match status" value="1"/>
</dbReference>
<evidence type="ECO:0000313" key="9">
    <source>
        <dbReference type="Proteomes" id="UP000093523"/>
    </source>
</evidence>
<organism evidence="8 9">
    <name type="scientific">Aliivibrio logei</name>
    <name type="common">Vibrio logei</name>
    <dbReference type="NCBI Taxonomy" id="688"/>
    <lineage>
        <taxon>Bacteria</taxon>
        <taxon>Pseudomonadati</taxon>
        <taxon>Pseudomonadota</taxon>
        <taxon>Gammaproteobacteria</taxon>
        <taxon>Vibrionales</taxon>
        <taxon>Vibrionaceae</taxon>
        <taxon>Aliivibrio</taxon>
    </lineage>
</organism>
<evidence type="ECO:0000256" key="1">
    <source>
        <dbReference type="ARBA" id="ARBA00022448"/>
    </source>
</evidence>
<evidence type="ECO:0000256" key="4">
    <source>
        <dbReference type="ARBA" id="ARBA00022683"/>
    </source>
</evidence>
<dbReference type="Proteomes" id="UP000093523">
    <property type="component" value="Unassembled WGS sequence"/>
</dbReference>
<evidence type="ECO:0000256" key="7">
    <source>
        <dbReference type="PROSITE-ProRule" id="PRU00418"/>
    </source>
</evidence>
<dbReference type="Pfam" id="PF02255">
    <property type="entry name" value="PTS_IIA"/>
    <property type="match status" value="1"/>
</dbReference>
<dbReference type="InterPro" id="IPR003188">
    <property type="entry name" value="PTS_IIA_lac/cel"/>
</dbReference>